<evidence type="ECO:0000313" key="5">
    <source>
        <dbReference type="Proteomes" id="UP001390339"/>
    </source>
</evidence>
<reference evidence="4 5" key="1">
    <citation type="journal article" date="2024" name="IMA Fungus">
        <title>Apiospora arundinis, a panoply of carbohydrate-active enzymes and secondary metabolites.</title>
        <authorList>
            <person name="Sorensen T."/>
            <person name="Petersen C."/>
            <person name="Muurmann A.T."/>
            <person name="Christiansen J.V."/>
            <person name="Brundto M.L."/>
            <person name="Overgaard C.K."/>
            <person name="Boysen A.T."/>
            <person name="Wollenberg R.D."/>
            <person name="Larsen T.O."/>
            <person name="Sorensen J.L."/>
            <person name="Nielsen K.L."/>
            <person name="Sondergaard T.E."/>
        </authorList>
    </citation>
    <scope>NUCLEOTIDE SEQUENCE [LARGE SCALE GENOMIC DNA]</scope>
    <source>
        <strain evidence="4 5">AAU 773</strain>
    </source>
</reference>
<evidence type="ECO:0000259" key="3">
    <source>
        <dbReference type="Pfam" id="PF08450"/>
    </source>
</evidence>
<feature type="region of interest" description="Disordered" evidence="1">
    <location>
        <begin position="15"/>
        <end position="47"/>
    </location>
</feature>
<dbReference type="InterPro" id="IPR052988">
    <property type="entry name" value="Oryzine_lactonohydrolase"/>
</dbReference>
<feature type="compositionally biased region" description="Basic and acidic residues" evidence="1">
    <location>
        <begin position="31"/>
        <end position="47"/>
    </location>
</feature>
<sequence>MRLAFVLHHIHSLTDMPSSSPHRQPKQGEWASHKDPDVAPRHVDTKAPPDYRPTSIITFLGIAMAVAALLVAVLIPFGIGPFSQRVAAATPALPSLAQLIDQKSFNVLEQVLPPSEANATTLFLWPGVTKESLKAKPFHIYDDEFYEVIGSNPTLTLVAQSDKDPLFHEAVVWYPPTDEVFFVQNAGAADAGTGLNKSAIIQKISLAQAKAAKNETSAVGKVDVITVASNPQVVNPNGATYYKGNVIFAGEGQGEKITSALYLMNPQEPYNTTVLVNNFFGRQFSSLNDIAIHPRTKDIYFTDTLYGFLQDFRPTPGLRNQVYRLNEATGALSVVADGFTLPNGLTFSPEGDYAYVTDTGANHGLQGWNYSDPATLYRFDVKEDGTWENRKTFAYVSSGVPDGVHCDVRGNVYAGCGDGVHVWNPSGKLIGKIYLGTTSANFQFTGNSMVICAETELYYATFAAAGPPIS</sequence>
<proteinExistence type="predicted"/>
<evidence type="ECO:0000256" key="2">
    <source>
        <dbReference type="SAM" id="Phobius"/>
    </source>
</evidence>
<dbReference type="SUPFAM" id="SSF63829">
    <property type="entry name" value="Calcium-dependent phosphotriesterase"/>
    <property type="match status" value="1"/>
</dbReference>
<dbReference type="InterPro" id="IPR013658">
    <property type="entry name" value="SGL"/>
</dbReference>
<dbReference type="InterPro" id="IPR011042">
    <property type="entry name" value="6-blade_b-propeller_TolB-like"/>
</dbReference>
<dbReference type="Proteomes" id="UP001390339">
    <property type="component" value="Unassembled WGS sequence"/>
</dbReference>
<accession>A0ABR2I0B7</accession>
<name>A0ABR2I0B7_9PEZI</name>
<dbReference type="PANTHER" id="PTHR47064:SF2">
    <property type="entry name" value="SMP-30_GLUCONOLACTONASE_LRE-LIKE REGION DOMAIN-CONTAINING PROTEIN-RELATED"/>
    <property type="match status" value="1"/>
</dbReference>
<feature type="transmembrane region" description="Helical" evidence="2">
    <location>
        <begin position="56"/>
        <end position="79"/>
    </location>
</feature>
<dbReference type="PANTHER" id="PTHR47064">
    <property type="entry name" value="PUTATIVE (AFU_ORTHOLOGUE AFUA_1G08990)-RELATED"/>
    <property type="match status" value="1"/>
</dbReference>
<organism evidence="4 5">
    <name type="scientific">Apiospora arundinis</name>
    <dbReference type="NCBI Taxonomy" id="335852"/>
    <lineage>
        <taxon>Eukaryota</taxon>
        <taxon>Fungi</taxon>
        <taxon>Dikarya</taxon>
        <taxon>Ascomycota</taxon>
        <taxon>Pezizomycotina</taxon>
        <taxon>Sordariomycetes</taxon>
        <taxon>Xylariomycetidae</taxon>
        <taxon>Amphisphaeriales</taxon>
        <taxon>Apiosporaceae</taxon>
        <taxon>Apiospora</taxon>
    </lineage>
</organism>
<dbReference type="Pfam" id="PF08450">
    <property type="entry name" value="SGL"/>
    <property type="match status" value="1"/>
</dbReference>
<keyword evidence="5" id="KW-1185">Reference proteome</keyword>
<keyword evidence="2" id="KW-0812">Transmembrane</keyword>
<evidence type="ECO:0000256" key="1">
    <source>
        <dbReference type="SAM" id="MobiDB-lite"/>
    </source>
</evidence>
<evidence type="ECO:0000313" key="4">
    <source>
        <dbReference type="EMBL" id="KAK8855784.1"/>
    </source>
</evidence>
<dbReference type="Gene3D" id="2.120.10.30">
    <property type="entry name" value="TolB, C-terminal domain"/>
    <property type="match status" value="1"/>
</dbReference>
<dbReference type="EMBL" id="JAPCWZ010000007">
    <property type="protein sequence ID" value="KAK8855784.1"/>
    <property type="molecule type" value="Genomic_DNA"/>
</dbReference>
<protein>
    <submittedName>
        <fullName evidence="4">Gluconolactonase</fullName>
    </submittedName>
</protein>
<comment type="caution">
    <text evidence="4">The sequence shown here is derived from an EMBL/GenBank/DDBJ whole genome shotgun (WGS) entry which is preliminary data.</text>
</comment>
<gene>
    <name evidence="4" type="ORF">PGQ11_011696</name>
</gene>
<keyword evidence="2" id="KW-1133">Transmembrane helix</keyword>
<keyword evidence="2" id="KW-0472">Membrane</keyword>
<feature type="domain" description="SMP-30/Gluconolactonase/LRE-like region" evidence="3">
    <location>
        <begin position="272"/>
        <end position="448"/>
    </location>
</feature>